<dbReference type="Proteomes" id="UP000001876">
    <property type="component" value="Unassembled WGS sequence"/>
</dbReference>
<evidence type="ECO:0000313" key="2">
    <source>
        <dbReference type="EMBL" id="EEH57825.1"/>
    </source>
</evidence>
<dbReference type="InterPro" id="IPR038961">
    <property type="entry name" value="PRDA1"/>
</dbReference>
<evidence type="ECO:0000256" key="1">
    <source>
        <dbReference type="SAM" id="MobiDB-lite"/>
    </source>
</evidence>
<keyword evidence="3" id="KW-1185">Reference proteome</keyword>
<dbReference type="GeneID" id="9683686"/>
<evidence type="ECO:0000313" key="3">
    <source>
        <dbReference type="Proteomes" id="UP000001876"/>
    </source>
</evidence>
<dbReference type="OrthoDB" id="2015968at2759"/>
<dbReference type="KEGG" id="mpp:MICPUCDRAFT_57538"/>
<feature type="compositionally biased region" description="Low complexity" evidence="1">
    <location>
        <begin position="94"/>
        <end position="103"/>
    </location>
</feature>
<protein>
    <submittedName>
        <fullName evidence="2">Predicted protein</fullName>
    </submittedName>
</protein>
<reference evidence="2 3" key="1">
    <citation type="journal article" date="2009" name="Science">
        <title>Green evolution and dynamic adaptations revealed by genomes of the marine picoeukaryotes Micromonas.</title>
        <authorList>
            <person name="Worden A.Z."/>
            <person name="Lee J.H."/>
            <person name="Mock T."/>
            <person name="Rouze P."/>
            <person name="Simmons M.P."/>
            <person name="Aerts A.L."/>
            <person name="Allen A.E."/>
            <person name="Cuvelier M.L."/>
            <person name="Derelle E."/>
            <person name="Everett M.V."/>
            <person name="Foulon E."/>
            <person name="Grimwood J."/>
            <person name="Gundlach H."/>
            <person name="Henrissat B."/>
            <person name="Napoli C."/>
            <person name="McDonald S.M."/>
            <person name="Parker M.S."/>
            <person name="Rombauts S."/>
            <person name="Salamov A."/>
            <person name="Von Dassow P."/>
            <person name="Badger J.H."/>
            <person name="Coutinho P.M."/>
            <person name="Demir E."/>
            <person name="Dubchak I."/>
            <person name="Gentemann C."/>
            <person name="Eikrem W."/>
            <person name="Gready J.E."/>
            <person name="John U."/>
            <person name="Lanier W."/>
            <person name="Lindquist E.A."/>
            <person name="Lucas S."/>
            <person name="Mayer K.F."/>
            <person name="Moreau H."/>
            <person name="Not F."/>
            <person name="Otillar R."/>
            <person name="Panaud O."/>
            <person name="Pangilinan J."/>
            <person name="Paulsen I."/>
            <person name="Piegu B."/>
            <person name="Poliakov A."/>
            <person name="Robbens S."/>
            <person name="Schmutz J."/>
            <person name="Toulza E."/>
            <person name="Wyss T."/>
            <person name="Zelensky A."/>
            <person name="Zhou K."/>
            <person name="Armbrust E.V."/>
            <person name="Bhattacharya D."/>
            <person name="Goodenough U.W."/>
            <person name="Van de Peer Y."/>
            <person name="Grigoriev I.V."/>
        </authorList>
    </citation>
    <scope>NUCLEOTIDE SEQUENCE [LARGE SCALE GENOMIC DNA]</scope>
    <source>
        <strain evidence="2 3">CCMP1545</strain>
    </source>
</reference>
<dbReference type="eggNOG" id="ENOG502SB7S">
    <property type="taxonomic scope" value="Eukaryota"/>
</dbReference>
<organism evidence="3">
    <name type="scientific">Micromonas pusilla (strain CCMP1545)</name>
    <name type="common">Picoplanktonic green alga</name>
    <dbReference type="NCBI Taxonomy" id="564608"/>
    <lineage>
        <taxon>Eukaryota</taxon>
        <taxon>Viridiplantae</taxon>
        <taxon>Chlorophyta</taxon>
        <taxon>Mamiellophyceae</taxon>
        <taxon>Mamiellales</taxon>
        <taxon>Mamiellaceae</taxon>
        <taxon>Micromonas</taxon>
    </lineage>
</organism>
<gene>
    <name evidence="2" type="ORF">MICPUCDRAFT_57538</name>
</gene>
<sequence>MLAAAITAPAAAAATPRAPVSRARSRAGVEFPATAANRRSALRRARIAPPPRASTEKDEVKDSVERAADLLDKIINETVQGIFIEEAVEEVSDAQAASADGGDAPNGGTKMTERPGVNKEVVLKNVVLKYLPELDGSFLAAVGAYVQVAESSGDFALLSLLAAIREEVLAAVSGEMRPDVQVVQLVSRLKSPEDRLEVLRAAHRGGGKAAGYDVPNAPIESVENAAARVVDELEMNENVPSWQLLYQLLLTRETTRQLHPNADELGVYSKTVTSGSFSPSEIPRAEANLIKELSVINDAFKRRAHLSAILDECRGLDEEAASSAGRANGGKVKLKRTARGFSPPGLVEPGAGGGGEGGGTLNVFDIRDIRPGRLIDSVLNMRVALMRDDGDERVIGRLTELYFECCDVVLETCDRENAQLEERAAKEMADADDNPSTQSR</sequence>
<proteinExistence type="predicted"/>
<feature type="compositionally biased region" description="Low complexity" evidence="1">
    <location>
        <begin position="1"/>
        <end position="22"/>
    </location>
</feature>
<name>C1MR60_MICPC</name>
<dbReference type="PANTHER" id="PTHR37262:SF1">
    <property type="entry name" value="PROTEIN PEP-RELATED DEVELOPMENT ARRESTED 1, CHLOROPLASTIC"/>
    <property type="match status" value="1"/>
</dbReference>
<feature type="region of interest" description="Disordered" evidence="1">
    <location>
        <begin position="94"/>
        <end position="113"/>
    </location>
</feature>
<dbReference type="GO" id="GO:0006355">
    <property type="term" value="P:regulation of DNA-templated transcription"/>
    <property type="evidence" value="ECO:0007669"/>
    <property type="project" value="InterPro"/>
</dbReference>
<dbReference type="AlphaFoldDB" id="C1MR60"/>
<dbReference type="OMA" id="YFEACDV"/>
<dbReference type="RefSeq" id="XP_003057874.1">
    <property type="nucleotide sequence ID" value="XM_003057828.1"/>
</dbReference>
<dbReference type="GO" id="GO:0042644">
    <property type="term" value="C:chloroplast nucleoid"/>
    <property type="evidence" value="ECO:0007669"/>
    <property type="project" value="InterPro"/>
</dbReference>
<accession>C1MR60</accession>
<dbReference type="EMBL" id="GG663738">
    <property type="protein sequence ID" value="EEH57825.1"/>
    <property type="molecule type" value="Genomic_DNA"/>
</dbReference>
<dbReference type="PANTHER" id="PTHR37262">
    <property type="entry name" value="PROTEIN PEP-RELATED DEVELOPMENT ARRESTED 1, CHLOROPLASTIC"/>
    <property type="match status" value="1"/>
</dbReference>
<feature type="region of interest" description="Disordered" evidence="1">
    <location>
        <begin position="1"/>
        <end position="62"/>
    </location>
</feature>